<dbReference type="Proteomes" id="UP000198290">
    <property type="component" value="Chromosome"/>
</dbReference>
<reference evidence="2" key="1">
    <citation type="journal article" date="2017" name="Biotechnol. Biofuels">
        <title>Evaluation of environmental bacterial communities as a factor affecting the growth of duckweed Lemna minor.</title>
        <authorList>
            <person name="Ishizawa H."/>
            <person name="Kuroda M."/>
            <person name="Morikawa M."/>
            <person name="Ike M."/>
        </authorList>
    </citation>
    <scope>NUCLEOTIDE SEQUENCE [LARGE SCALE GENOMIC DNA]</scope>
    <source>
        <strain evidence="2">H3</strain>
    </source>
</reference>
<name>A0A3G9GC24_9NEIS</name>
<sequence length="196" mass="21960">MLPLVLERLWQPRLPRAYRPGATLARLAQDLNGLEVVGAEEGCPAYRLPAADWFFRVEERVESQFLLHTVSCCFVLALPGSAPSRPSRLQLQHRGNWQRSGFACLRREGDGAELAALMALLQQDRDLHIALMPLDFKRCELIADEQGWRLEVEHFAASEVVGSFPPFRRYIRLLSTQKLALLAVMAAVRRVAAGAG</sequence>
<dbReference type="RefSeq" id="WP_089082662.1">
    <property type="nucleotide sequence ID" value="NZ_AP018823.1"/>
</dbReference>
<dbReference type="InterPro" id="IPR021500">
    <property type="entry name" value="DUF3156"/>
</dbReference>
<accession>A0A3G9GC24</accession>
<evidence type="ECO:0000313" key="2">
    <source>
        <dbReference type="Proteomes" id="UP000198290"/>
    </source>
</evidence>
<keyword evidence="2" id="KW-1185">Reference proteome</keyword>
<gene>
    <name evidence="1" type="ORF">DLM_0626</name>
</gene>
<protein>
    <submittedName>
        <fullName evidence="1">Putative cytoplasmic protein</fullName>
    </submittedName>
</protein>
<dbReference type="STRING" id="332411.VI06_12095"/>
<proteinExistence type="predicted"/>
<dbReference type="KEGG" id="amah:DLM_0626"/>
<dbReference type="AlphaFoldDB" id="A0A3G9GC24"/>
<reference evidence="1 2" key="2">
    <citation type="journal article" date="2017" name="Genome Announc.">
        <title>Draft genome sequence of Aquitalea magnusonii strain H3, a plant growth-promoting bacterium of duckweed Lemna minor.</title>
        <authorList>
            <person name="Ishizawa H."/>
            <person name="Kuroda M."/>
            <person name="Ike M."/>
        </authorList>
    </citation>
    <scope>NUCLEOTIDE SEQUENCE [LARGE SCALE GENOMIC DNA]</scope>
    <source>
        <strain evidence="1 2">H3</strain>
    </source>
</reference>
<reference evidence="2" key="3">
    <citation type="journal article" date="2017" name="Plant Physiol. Biochem.">
        <title>Differential oxidative and antioxidative response of duckweed Lemna minor toward plant growth promoting/inhibiting bacteria.</title>
        <authorList>
            <person name="Ishizawa H."/>
            <person name="Kuroda M."/>
            <person name="Morikawa M."/>
            <person name="Ike M."/>
        </authorList>
    </citation>
    <scope>NUCLEOTIDE SEQUENCE [LARGE SCALE GENOMIC DNA]</scope>
    <source>
        <strain evidence="2">H3</strain>
    </source>
</reference>
<evidence type="ECO:0000313" key="1">
    <source>
        <dbReference type="EMBL" id="BBF84279.1"/>
    </source>
</evidence>
<dbReference type="OrthoDB" id="8590098at2"/>
<dbReference type="EMBL" id="AP018823">
    <property type="protein sequence ID" value="BBF84279.1"/>
    <property type="molecule type" value="Genomic_DNA"/>
</dbReference>
<organism evidence="1 2">
    <name type="scientific">Aquitalea magnusonii</name>
    <dbReference type="NCBI Taxonomy" id="332411"/>
    <lineage>
        <taxon>Bacteria</taxon>
        <taxon>Pseudomonadati</taxon>
        <taxon>Pseudomonadota</taxon>
        <taxon>Betaproteobacteria</taxon>
        <taxon>Neisseriales</taxon>
        <taxon>Chromobacteriaceae</taxon>
        <taxon>Aquitalea</taxon>
    </lineage>
</organism>
<dbReference type="Pfam" id="PF11354">
    <property type="entry name" value="DUF3156"/>
    <property type="match status" value="1"/>
</dbReference>